<keyword evidence="14" id="KW-1185">Reference proteome</keyword>
<dbReference type="Gene3D" id="3.30.200.20">
    <property type="entry name" value="Phosphorylase Kinase, domain 1"/>
    <property type="match status" value="1"/>
</dbReference>
<evidence type="ECO:0000256" key="4">
    <source>
        <dbReference type="ARBA" id="ARBA00022729"/>
    </source>
</evidence>
<evidence type="ECO:0000256" key="9">
    <source>
        <dbReference type="SAM" id="MobiDB-lite"/>
    </source>
</evidence>
<feature type="chain" id="PRO_5042814813" evidence="11">
    <location>
        <begin position="24"/>
        <end position="699"/>
    </location>
</feature>
<feature type="domain" description="Protein kinase" evidence="12">
    <location>
        <begin position="421"/>
        <end position="699"/>
    </location>
</feature>
<name>A0AAQ3KZL2_9LILI</name>
<dbReference type="Gene3D" id="1.10.510.10">
    <property type="entry name" value="Transferase(Phosphotransferase) domain 1"/>
    <property type="match status" value="1"/>
</dbReference>
<evidence type="ECO:0000313" key="13">
    <source>
        <dbReference type="EMBL" id="WOL16028.1"/>
    </source>
</evidence>
<dbReference type="PANTHER" id="PTHR48007">
    <property type="entry name" value="LEUCINE-RICH REPEAT RECEPTOR-LIKE PROTEIN KINASE PXC1"/>
    <property type="match status" value="1"/>
</dbReference>
<keyword evidence="6 10" id="KW-1133">Transmembrane helix</keyword>
<dbReference type="FunFam" id="1.10.510.10:FF:000095">
    <property type="entry name" value="protein STRUBBELIG-RECEPTOR FAMILY 8"/>
    <property type="match status" value="1"/>
</dbReference>
<keyword evidence="2" id="KW-0433">Leucine-rich repeat</keyword>
<dbReference type="AlphaFoldDB" id="A0AAQ3KZL2"/>
<evidence type="ECO:0000313" key="14">
    <source>
        <dbReference type="Proteomes" id="UP001327560"/>
    </source>
</evidence>
<dbReference type="InterPro" id="IPR011009">
    <property type="entry name" value="Kinase-like_dom_sf"/>
</dbReference>
<keyword evidence="4 11" id="KW-0732">Signal</keyword>
<reference evidence="13 14" key="1">
    <citation type="submission" date="2023-10" db="EMBL/GenBank/DDBJ databases">
        <title>Chromosome-scale genome assembly provides insights into flower coloration mechanisms of Canna indica.</title>
        <authorList>
            <person name="Li C."/>
        </authorList>
    </citation>
    <scope>NUCLEOTIDE SEQUENCE [LARGE SCALE GENOMIC DNA]</scope>
    <source>
        <tissue evidence="13">Flower</tissue>
    </source>
</reference>
<proteinExistence type="predicted"/>
<evidence type="ECO:0000256" key="8">
    <source>
        <dbReference type="ARBA" id="ARBA00023170"/>
    </source>
</evidence>
<evidence type="ECO:0000256" key="1">
    <source>
        <dbReference type="ARBA" id="ARBA00004370"/>
    </source>
</evidence>
<dbReference type="InterPro" id="IPR000719">
    <property type="entry name" value="Prot_kinase_dom"/>
</dbReference>
<evidence type="ECO:0000256" key="10">
    <source>
        <dbReference type="SAM" id="Phobius"/>
    </source>
</evidence>
<evidence type="ECO:0000256" key="2">
    <source>
        <dbReference type="ARBA" id="ARBA00022614"/>
    </source>
</evidence>
<keyword evidence="5" id="KW-0677">Repeat</keyword>
<dbReference type="PROSITE" id="PS50011">
    <property type="entry name" value="PROTEIN_KINASE_DOM"/>
    <property type="match status" value="1"/>
</dbReference>
<feature type="compositionally biased region" description="Low complexity" evidence="9">
    <location>
        <begin position="256"/>
        <end position="272"/>
    </location>
</feature>
<evidence type="ECO:0000256" key="6">
    <source>
        <dbReference type="ARBA" id="ARBA00022989"/>
    </source>
</evidence>
<dbReference type="InterPro" id="IPR001611">
    <property type="entry name" value="Leu-rich_rpt"/>
</dbReference>
<dbReference type="FunFam" id="3.80.10.10:FF:000062">
    <property type="entry name" value="protein STRUBBELIG-RECEPTOR FAMILY 3"/>
    <property type="match status" value="1"/>
</dbReference>
<dbReference type="InterPro" id="IPR046959">
    <property type="entry name" value="PRK1-6/SRF4-like"/>
</dbReference>
<organism evidence="13 14">
    <name type="scientific">Canna indica</name>
    <name type="common">Indian-shot</name>
    <dbReference type="NCBI Taxonomy" id="4628"/>
    <lineage>
        <taxon>Eukaryota</taxon>
        <taxon>Viridiplantae</taxon>
        <taxon>Streptophyta</taxon>
        <taxon>Embryophyta</taxon>
        <taxon>Tracheophyta</taxon>
        <taxon>Spermatophyta</taxon>
        <taxon>Magnoliopsida</taxon>
        <taxon>Liliopsida</taxon>
        <taxon>Zingiberales</taxon>
        <taxon>Cannaceae</taxon>
        <taxon>Canna</taxon>
    </lineage>
</organism>
<feature type="transmembrane region" description="Helical" evidence="10">
    <location>
        <begin position="284"/>
        <end position="309"/>
    </location>
</feature>
<evidence type="ECO:0000256" key="5">
    <source>
        <dbReference type="ARBA" id="ARBA00022737"/>
    </source>
</evidence>
<dbReference type="InterPro" id="IPR032675">
    <property type="entry name" value="LRR_dom_sf"/>
</dbReference>
<keyword evidence="8" id="KW-0675">Receptor</keyword>
<dbReference type="Proteomes" id="UP001327560">
    <property type="component" value="Chromosome 8"/>
</dbReference>
<dbReference type="FunFam" id="3.30.200.20:FF:000125">
    <property type="entry name" value="Protein STRUBBELIG-RECEPTOR FAMILY 8"/>
    <property type="match status" value="1"/>
</dbReference>
<feature type="signal peptide" evidence="11">
    <location>
        <begin position="1"/>
        <end position="23"/>
    </location>
</feature>
<evidence type="ECO:0000256" key="7">
    <source>
        <dbReference type="ARBA" id="ARBA00023136"/>
    </source>
</evidence>
<gene>
    <name evidence="13" type="ORF">Cni_G24810</name>
</gene>
<accession>A0AAQ3KZL2</accession>
<protein>
    <submittedName>
        <fullName evidence="13">Protein STRUBBELIG-RECEPTOR FAMILY 3-like</fullName>
    </submittedName>
</protein>
<feature type="region of interest" description="Disordered" evidence="9">
    <location>
        <begin position="239"/>
        <end position="278"/>
    </location>
</feature>
<dbReference type="GO" id="GO:0004672">
    <property type="term" value="F:protein kinase activity"/>
    <property type="evidence" value="ECO:0007669"/>
    <property type="project" value="InterPro"/>
</dbReference>
<keyword evidence="3 10" id="KW-0812">Transmembrane</keyword>
<dbReference type="PANTHER" id="PTHR48007:SF22">
    <property type="entry name" value="PROTEIN STRUBBELIG-RECEPTOR FAMILY 3-LIKE ISOFORM X1"/>
    <property type="match status" value="1"/>
</dbReference>
<dbReference type="SUPFAM" id="SSF52058">
    <property type="entry name" value="L domain-like"/>
    <property type="match status" value="1"/>
</dbReference>
<dbReference type="InterPro" id="IPR001245">
    <property type="entry name" value="Ser-Thr/Tyr_kinase_cat_dom"/>
</dbReference>
<dbReference type="Pfam" id="PF00560">
    <property type="entry name" value="LRR_1"/>
    <property type="match status" value="2"/>
</dbReference>
<dbReference type="GO" id="GO:0005524">
    <property type="term" value="F:ATP binding"/>
    <property type="evidence" value="ECO:0007669"/>
    <property type="project" value="InterPro"/>
</dbReference>
<dbReference type="Gene3D" id="3.80.10.10">
    <property type="entry name" value="Ribonuclease Inhibitor"/>
    <property type="match status" value="2"/>
</dbReference>
<evidence type="ECO:0000256" key="11">
    <source>
        <dbReference type="SAM" id="SignalP"/>
    </source>
</evidence>
<comment type="subcellular location">
    <subcellularLocation>
        <location evidence="1">Membrane</location>
    </subcellularLocation>
</comment>
<evidence type="ECO:0000259" key="12">
    <source>
        <dbReference type="PROSITE" id="PS50011"/>
    </source>
</evidence>
<dbReference type="GO" id="GO:0016020">
    <property type="term" value="C:membrane"/>
    <property type="evidence" value="ECO:0007669"/>
    <property type="project" value="UniProtKB-SubCell"/>
</dbReference>
<dbReference type="Pfam" id="PF07714">
    <property type="entry name" value="PK_Tyr_Ser-Thr"/>
    <property type="match status" value="1"/>
</dbReference>
<dbReference type="SUPFAM" id="SSF56112">
    <property type="entry name" value="Protein kinase-like (PK-like)"/>
    <property type="match status" value="1"/>
</dbReference>
<keyword evidence="7 10" id="KW-0472">Membrane</keyword>
<dbReference type="EMBL" id="CP136897">
    <property type="protein sequence ID" value="WOL16028.1"/>
    <property type="molecule type" value="Genomic_DNA"/>
</dbReference>
<evidence type="ECO:0000256" key="3">
    <source>
        <dbReference type="ARBA" id="ARBA00022692"/>
    </source>
</evidence>
<sequence length="699" mass="76869">MGMRMFSWVLALTVLFCMPLSNSYTYEQDVYAINYLYFSLGFPLLPGWRPLGGDPCVDAWQGVECVNSNITAIILNGANLAGELGDKLVNFTSLITMDLSNNQIGGSIPEKLPITIRNFLSANQLTGSIPGSLAELTLLSDMSLNNNLLSGQLPDAFQSLTGLINLDISGNNLSGQLPPSMGSLSSLTTLHIQNNQLSGTLDVLQDLPLQDLNVENNMFSGPIPEKLLDIPNFKKDGNPFNTSIAPSPFPSPPTTLPFSPSRAPSIAPASPSEGPTQNGSKISIVKVVGCVGAGVVLLAIIVLMVILYVSKCQKKIKNGDQTSKSYDLGKQGRPKEPQMTIDFIKPHKGERAIAEPIQRQEYDLNVQGTTAFPMPPRIDKDTVPPIVTGERILGNRAEILKPPTSAKPFSVASLQQYTNSFNEENLIQDGRLGRVYLAEFPQGKLLAVLKLDSRNSNLLEDQFLKLLNIISGIQHQNIVELVGYSVDFGQRLLVYNFFSYTTLYDVLHNDDDLKKKLSWNVRMQIALGAAKALEYLHEGCQPPIVHQRFDPSTILINDDLAVQVSECGLAPLPLSGSETELSGRLPSLFSYDAPEVNESGLYSEKSDVYSFGIIMLELLTGRKPLDRSLPWEEQHLVRWASSQLYDIDALIKMMDPSIGGQYLVKSLSRFADIISRCIQQDPEFRPPMSEVVQDLVRVI</sequence>